<dbReference type="RefSeq" id="WP_015260643.1">
    <property type="nucleotide sequence ID" value="NC_019903.1"/>
</dbReference>
<dbReference type="Proteomes" id="UP000010797">
    <property type="component" value="Chromosome"/>
</dbReference>
<dbReference type="STRING" id="871963.Desdi_0063"/>
<reference evidence="2" key="1">
    <citation type="submission" date="2012-02" db="EMBL/GenBank/DDBJ databases">
        <title>Complete sequence of Desulfitobacterium dichloroeliminans LMG P-21439.</title>
        <authorList>
            <person name="Lucas S."/>
            <person name="Han J."/>
            <person name="Lapidus A."/>
            <person name="Cheng J.-F."/>
            <person name="Goodwin L."/>
            <person name="Pitluck S."/>
            <person name="Peters L."/>
            <person name="Ovchinnikova G."/>
            <person name="Teshima H."/>
            <person name="Detter J.C."/>
            <person name="Han C."/>
            <person name="Tapia R."/>
            <person name="Land M."/>
            <person name="Hauser L."/>
            <person name="Kyrpides N."/>
            <person name="Ivanova N."/>
            <person name="Pagani I."/>
            <person name="Kruse T."/>
            <person name="de Vos W.M."/>
            <person name="Boon N."/>
            <person name="Smidt H."/>
            <person name="Woyke T."/>
        </authorList>
    </citation>
    <scope>NUCLEOTIDE SEQUENCE [LARGE SCALE GENOMIC DNA]</scope>
    <source>
        <strain evidence="2">LMG P-21439 / DCA1</strain>
    </source>
</reference>
<proteinExistence type="predicted"/>
<accession>L0F4P7</accession>
<dbReference type="KEGG" id="ddl:Desdi_0063"/>
<dbReference type="AlphaFoldDB" id="L0F4P7"/>
<evidence type="ECO:0000313" key="2">
    <source>
        <dbReference type="Proteomes" id="UP000010797"/>
    </source>
</evidence>
<gene>
    <name evidence="1" type="ordered locus">Desdi_0063</name>
</gene>
<dbReference type="eggNOG" id="ENOG5033HMM">
    <property type="taxonomic scope" value="Bacteria"/>
</dbReference>
<protein>
    <submittedName>
        <fullName evidence="1">Uncharacterized protein</fullName>
    </submittedName>
</protein>
<name>L0F4P7_DESDL</name>
<dbReference type="HOGENOM" id="CLU_199610_0_0_9"/>
<organism evidence="1 2">
    <name type="scientific">Desulfitobacterium dichloroeliminans (strain LMG P-21439 / DCA1)</name>
    <dbReference type="NCBI Taxonomy" id="871963"/>
    <lineage>
        <taxon>Bacteria</taxon>
        <taxon>Bacillati</taxon>
        <taxon>Bacillota</taxon>
        <taxon>Clostridia</taxon>
        <taxon>Eubacteriales</taxon>
        <taxon>Desulfitobacteriaceae</taxon>
        <taxon>Desulfitobacterium</taxon>
    </lineage>
</organism>
<dbReference type="EMBL" id="CP003344">
    <property type="protein sequence ID" value="AGA67636.1"/>
    <property type="molecule type" value="Genomic_DNA"/>
</dbReference>
<sequence length="58" mass="6522">MLVMRVCQVCDQVLGELELDDLTSGQQDSIINITGNVAYALCPDCMSELEVQDYRRLN</sequence>
<keyword evidence="2" id="KW-1185">Reference proteome</keyword>
<evidence type="ECO:0000313" key="1">
    <source>
        <dbReference type="EMBL" id="AGA67636.1"/>
    </source>
</evidence>